<organism evidence="1 3">
    <name type="scientific">Sphingobium indicum F2</name>
    <dbReference type="NCBI Taxonomy" id="1450518"/>
    <lineage>
        <taxon>Bacteria</taxon>
        <taxon>Pseudomonadati</taxon>
        <taxon>Pseudomonadota</taxon>
        <taxon>Alphaproteobacteria</taxon>
        <taxon>Sphingomonadales</taxon>
        <taxon>Sphingomonadaceae</taxon>
        <taxon>Sphingobium</taxon>
    </lineage>
</organism>
<comment type="caution">
    <text evidence="1">The sequence shown here is derived from an EMBL/GenBank/DDBJ whole genome shotgun (WGS) entry which is preliminary data.</text>
</comment>
<evidence type="ECO:0000313" key="2">
    <source>
        <dbReference type="EMBL" id="KER36811.1"/>
    </source>
</evidence>
<evidence type="ECO:0000313" key="1">
    <source>
        <dbReference type="EMBL" id="KER36176.1"/>
    </source>
</evidence>
<name>A0A8E0WRP0_9SPHN</name>
<sequence>MISRICFGSKGLIAARPAPIDAAIPTADAYVAMLASVAVETLATVTLPAMPAGAARAAAAPMPVATRETAPAMTATVRRVLDTPRSYDVGGIKRHLRFDPAWVIAMPAQELAAGPYADAVKPFIASENDNIPDKHGGRRDALQQAIQKSGKVCKAGLFESLAGAQRRTKIRDRWRCVTQSPKMKAGHMDTGGASSPVKRLAAILGHRCGGSGGALN</sequence>
<evidence type="ECO:0000313" key="3">
    <source>
        <dbReference type="Proteomes" id="UP000028135"/>
    </source>
</evidence>
<dbReference type="AlphaFoldDB" id="A0A8E0WRP0"/>
<dbReference type="EMBL" id="JANF02000058">
    <property type="protein sequence ID" value="KER36176.1"/>
    <property type="molecule type" value="Genomic_DNA"/>
</dbReference>
<dbReference type="EMBL" id="JANF02000046">
    <property type="protein sequence ID" value="KER36811.1"/>
    <property type="molecule type" value="Genomic_DNA"/>
</dbReference>
<gene>
    <name evidence="2" type="ORF">AL00_08780</name>
    <name evidence="1" type="ORF">AL00_11655</name>
</gene>
<proteinExistence type="predicted"/>
<accession>A0A8E0WRP0</accession>
<protein>
    <submittedName>
        <fullName evidence="1">Uncharacterized protein</fullName>
    </submittedName>
</protein>
<reference evidence="1 3" key="1">
    <citation type="submission" date="2014-05" db="EMBL/GenBank/DDBJ databases">
        <title>Genome Announcement of Sphingobium lucknowense F2.</title>
        <authorList>
            <person name="Lal R."/>
            <person name="Negi V."/>
            <person name="Lata P."/>
            <person name="Sangwan N."/>
            <person name="Gupta S.K."/>
            <person name="Rao D.L.N."/>
            <person name="Das S."/>
        </authorList>
    </citation>
    <scope>NUCLEOTIDE SEQUENCE [LARGE SCALE GENOMIC DNA]</scope>
    <source>
        <strain evidence="1 3">F2</strain>
    </source>
</reference>
<dbReference type="Proteomes" id="UP000028135">
    <property type="component" value="Unassembled WGS sequence"/>
</dbReference>